<gene>
    <name evidence="5" type="ORF">BTQ06_06290</name>
    <name evidence="4" type="ORF">CCS08_22785</name>
    <name evidence="1" type="ORF">CQ842_07380</name>
    <name evidence="2" type="ORF">CR538_20840</name>
    <name evidence="6" type="ORF">CWS33_09420</name>
    <name evidence="3" type="ORF">DS732_05575</name>
</gene>
<evidence type="ECO:0000313" key="11">
    <source>
        <dbReference type="Proteomes" id="UP000234238"/>
    </source>
</evidence>
<dbReference type="Proteomes" id="UP000218543">
    <property type="component" value="Unassembled WGS sequence"/>
</dbReference>
<evidence type="ECO:0000313" key="7">
    <source>
        <dbReference type="Proteomes" id="UP000197270"/>
    </source>
</evidence>
<dbReference type="EMBL" id="CP024141">
    <property type="protein sequence ID" value="AUK02658.1"/>
    <property type="molecule type" value="Genomic_DNA"/>
</dbReference>
<evidence type="ECO:0000313" key="10">
    <source>
        <dbReference type="Proteomes" id="UP000233549"/>
    </source>
</evidence>
<dbReference type="EMBL" id="NHTF01000069">
    <property type="protein sequence ID" value="OWW51934.1"/>
    <property type="molecule type" value="Genomic_DNA"/>
</dbReference>
<accession>A0A2A2XGP3</accession>
<evidence type="ECO:0000313" key="3">
    <source>
        <dbReference type="EMBL" id="AXO09716.1"/>
    </source>
</evidence>
<evidence type="ECO:0000313" key="1">
    <source>
        <dbReference type="EMBL" id="ATP23430.1"/>
    </source>
</evidence>
<proteinExistence type="predicted"/>
<evidence type="ECO:0000313" key="8">
    <source>
        <dbReference type="Proteomes" id="UP000218543"/>
    </source>
</evidence>
<evidence type="ECO:0000313" key="6">
    <source>
        <dbReference type="EMBL" id="PKD90390.1"/>
    </source>
</evidence>
<reference evidence="1 9" key="3">
    <citation type="submission" date="2017-10" db="EMBL/GenBank/DDBJ databases">
        <title>Genome and in vitro analysis of Escherichia coli resistant to antibiotic.</title>
        <authorList>
            <person name="Pereira U.P."/>
            <person name="Facimoto C.T."/>
            <person name="Campos P.A."/>
            <person name="Araujo B.F."/>
            <person name="Royer S."/>
            <person name="Goncalves I.R."/>
            <person name="Ferreira M.L."/>
            <person name="Gontijo P."/>
            <person name="Ribas R.M."/>
        </authorList>
    </citation>
    <scope>NUCLEOTIDE SEQUENCE [LARGE SCALE GENOMIC DNA]</scope>
    <source>
        <strain evidence="1 9">UFU_EC98</strain>
    </source>
</reference>
<dbReference type="AlphaFoldDB" id="A0A1M3RVR7"/>
<evidence type="ECO:0000313" key="2">
    <source>
        <dbReference type="EMBL" id="AUK02658.1"/>
    </source>
</evidence>
<evidence type="ECO:0000313" key="12">
    <source>
        <dbReference type="Proteomes" id="UP000256244"/>
    </source>
</evidence>
<dbReference type="EMBL" id="MRVZ01000018">
    <property type="protein sequence ID" value="PAU25068.1"/>
    <property type="molecule type" value="Genomic_DNA"/>
</dbReference>
<sequence length="66" mass="7712">MVLGASIFPVFRVVLREGSIQSRRAVVSRLFSVYRAAFREISIRYRRYMARFGAVRKLLTQMPSDE</sequence>
<reference evidence="5 8" key="1">
    <citation type="submission" date="2016-12" db="EMBL/GenBank/DDBJ databases">
        <title>Real-Time Genomic Investigation Underlying the Public Health Response to a Shiga Toxin-Producing Escherichia Coli O26:H11 Outbreak in a Nursery.</title>
        <authorList>
            <person name="Ferdous M."/>
            <person name="Moran-Gilad J."/>
            <person name="Rossen J.W."/>
            <person name="Gdalevich M."/>
        </authorList>
    </citation>
    <scope>NUCLEOTIDE SEQUENCE [LARGE SCALE GENOMIC DNA]</scope>
    <source>
        <strain evidence="5 8">STEC 514-2</strain>
    </source>
</reference>
<evidence type="ECO:0000313" key="9">
    <source>
        <dbReference type="Proteomes" id="UP000225264"/>
    </source>
</evidence>
<dbReference type="Proteomes" id="UP000233549">
    <property type="component" value="Unassembled WGS sequence"/>
</dbReference>
<dbReference type="EMBL" id="CP024092">
    <property type="protein sequence ID" value="ATP23430.1"/>
    <property type="molecule type" value="Genomic_DNA"/>
</dbReference>
<reference evidence="2 11" key="4">
    <citation type="submission" date="2017-10" db="EMBL/GenBank/DDBJ databases">
        <title>mcr-1 positive E.coli isolates in China.</title>
        <authorList>
            <person name="Li B."/>
            <person name="Wang X."/>
        </authorList>
    </citation>
    <scope>NUCLEOTIDE SEQUENCE [LARGE SCALE GENOMIC DNA]</scope>
    <source>
        <strain evidence="2 11">14EC029</strain>
    </source>
</reference>
<dbReference type="EMBL" id="PITP01000007">
    <property type="protein sequence ID" value="PKD90390.1"/>
    <property type="molecule type" value="Genomic_DNA"/>
</dbReference>
<organism evidence="4 7">
    <name type="scientific">Escherichia coli</name>
    <dbReference type="NCBI Taxonomy" id="562"/>
    <lineage>
        <taxon>Bacteria</taxon>
        <taxon>Pseudomonadati</taxon>
        <taxon>Pseudomonadota</taxon>
        <taxon>Gammaproteobacteria</taxon>
        <taxon>Enterobacterales</taxon>
        <taxon>Enterobacteriaceae</taxon>
        <taxon>Escherichia</taxon>
    </lineage>
</organism>
<reference evidence="3 12" key="6">
    <citation type="submission" date="2018-08" db="EMBL/GenBank/DDBJ databases">
        <title>Complete genome sequencing and genomic characterization of five Escherichia coli strains co-producing MCR-1 and ESBLs from different origins in China.</title>
        <authorList>
            <person name="Bai L."/>
        </authorList>
    </citation>
    <scope>NUCLEOTIDE SEQUENCE [LARGE SCALE GENOMIC DNA]</scope>
    <source>
        <strain evidence="3">Cq9</strain>
        <strain evidence="12">cq9</strain>
    </source>
</reference>
<dbReference type="Proteomes" id="UP000256244">
    <property type="component" value="Chromosome"/>
</dbReference>
<accession>A0A1M3RVR7</accession>
<reference evidence="6 10" key="5">
    <citation type="submission" date="2017-12" db="EMBL/GenBank/DDBJ databases">
        <title>Rapid rising of carbapenem-resistant Enterobacteriaceae(CRE) and emergence of colistin resistance genemcr-1 in CRE in the hospital of Henan, China.</title>
        <authorList>
            <person name="Sun Q."/>
            <person name="Zhang R."/>
            <person name="Li Y."/>
            <person name="Shen Y."/>
            <person name="Zhang Y."/>
            <person name="Yang J."/>
            <person name="Shu L."/>
            <person name="Zhou H."/>
            <person name="Wang Y."/>
            <person name="Wang B."/>
            <person name="Shen Z."/>
        </authorList>
    </citation>
    <scope>NUCLEOTIDE SEQUENCE [LARGE SCALE GENOMIC DNA]</scope>
    <source>
        <strain evidence="6 10">3512</strain>
    </source>
</reference>
<dbReference type="EMBL" id="CP031546">
    <property type="protein sequence ID" value="AXO09716.1"/>
    <property type="molecule type" value="Genomic_DNA"/>
</dbReference>
<name>A0A1M3RVR7_ECOLX</name>
<dbReference type="Proteomes" id="UP000197270">
    <property type="component" value="Unassembled WGS sequence"/>
</dbReference>
<protein>
    <submittedName>
        <fullName evidence="4">Uncharacterized protein</fullName>
    </submittedName>
</protein>
<dbReference type="Proteomes" id="UP000234238">
    <property type="component" value="Chromosome"/>
</dbReference>
<evidence type="ECO:0000313" key="4">
    <source>
        <dbReference type="EMBL" id="OWW51934.1"/>
    </source>
</evidence>
<evidence type="ECO:0000313" key="5">
    <source>
        <dbReference type="EMBL" id="PAU25068.1"/>
    </source>
</evidence>
<reference evidence="4 7" key="2">
    <citation type="submission" date="2017-05" db="EMBL/GenBank/DDBJ databases">
        <title>Sequencing of Escherichia coli that cause persistent and transient Mastitis.</title>
        <authorList>
            <person name="Thacker T.C."/>
            <person name="Lippolis J.D."/>
            <person name="Brunelle B.W."/>
            <person name="Casey T.A."/>
            <person name="Reinhardt T.A."/>
            <person name="Sacco R.E."/>
            <person name="Holman D.B."/>
        </authorList>
    </citation>
    <scope>NUCLEOTIDE SEQUENCE [LARGE SCALE GENOMIC DNA]</scope>
    <source>
        <strain evidence="4 7">ECA-B</strain>
    </source>
</reference>